<dbReference type="Gene3D" id="3.30.530.20">
    <property type="match status" value="1"/>
</dbReference>
<accession>A0ABR0IU54</accession>
<dbReference type="CDD" id="cd07812">
    <property type="entry name" value="SRPBCC"/>
    <property type="match status" value="1"/>
</dbReference>
<protein>
    <submittedName>
        <fullName evidence="1">Uncharacterized protein</fullName>
    </submittedName>
</protein>
<dbReference type="Pfam" id="PF10604">
    <property type="entry name" value="Polyketide_cyc2"/>
    <property type="match status" value="1"/>
</dbReference>
<dbReference type="SUPFAM" id="SSF55961">
    <property type="entry name" value="Bet v1-like"/>
    <property type="match status" value="1"/>
</dbReference>
<dbReference type="Proteomes" id="UP001345691">
    <property type="component" value="Unassembled WGS sequence"/>
</dbReference>
<dbReference type="InterPro" id="IPR019587">
    <property type="entry name" value="Polyketide_cyclase/dehydratase"/>
</dbReference>
<dbReference type="InterPro" id="IPR023393">
    <property type="entry name" value="START-like_dom_sf"/>
</dbReference>
<proteinExistence type="predicted"/>
<organism evidence="1 2">
    <name type="scientific">Exophiala sideris</name>
    <dbReference type="NCBI Taxonomy" id="1016849"/>
    <lineage>
        <taxon>Eukaryota</taxon>
        <taxon>Fungi</taxon>
        <taxon>Dikarya</taxon>
        <taxon>Ascomycota</taxon>
        <taxon>Pezizomycotina</taxon>
        <taxon>Eurotiomycetes</taxon>
        <taxon>Chaetothyriomycetidae</taxon>
        <taxon>Chaetothyriales</taxon>
        <taxon>Herpotrichiellaceae</taxon>
        <taxon>Exophiala</taxon>
    </lineage>
</organism>
<evidence type="ECO:0000313" key="2">
    <source>
        <dbReference type="Proteomes" id="UP001345691"/>
    </source>
</evidence>
<comment type="caution">
    <text evidence="1">The sequence shown here is derived from an EMBL/GenBank/DDBJ whole genome shotgun (WGS) entry which is preliminary data.</text>
</comment>
<reference evidence="1 2" key="1">
    <citation type="submission" date="2023-08" db="EMBL/GenBank/DDBJ databases">
        <title>Black Yeasts Isolated from many extreme environments.</title>
        <authorList>
            <person name="Coleine C."/>
            <person name="Stajich J.E."/>
            <person name="Selbmann L."/>
        </authorList>
    </citation>
    <scope>NUCLEOTIDE SEQUENCE [LARGE SCALE GENOMIC DNA]</scope>
    <source>
        <strain evidence="1 2">CCFEE 6328</strain>
    </source>
</reference>
<gene>
    <name evidence="1" type="ORF">LTR69_011447</name>
</gene>
<sequence>MAYKYFNISLNSFGGAMGRTVQHANTEVTINKPIQEVWDFVTAPHNWAFKLKLQAWRMHGPGGEEDTESVSHTMKVGERFFEYAYETDKFDIVGEWVITKCEPPHTYGFKTLKWYGPKLDTGVDATYTLTKIDENTTKWNRDRDTYNKEGKSEVEFLEGEDRLESMYQNAVKNYLETGNTGYPQQVPFDLHPRGYLQTLEVTECLYD</sequence>
<keyword evidence="2" id="KW-1185">Reference proteome</keyword>
<evidence type="ECO:0000313" key="1">
    <source>
        <dbReference type="EMBL" id="KAK5048114.1"/>
    </source>
</evidence>
<dbReference type="EMBL" id="JAVRRF010000069">
    <property type="protein sequence ID" value="KAK5048114.1"/>
    <property type="molecule type" value="Genomic_DNA"/>
</dbReference>
<name>A0ABR0IU54_9EURO</name>